<comment type="caution">
    <text evidence="1">The sequence shown here is derived from an EMBL/GenBank/DDBJ whole genome shotgun (WGS) entry which is preliminary data.</text>
</comment>
<evidence type="ECO:0008006" key="3">
    <source>
        <dbReference type="Google" id="ProtNLM"/>
    </source>
</evidence>
<organism evidence="1 2">
    <name type="scientific">Aquimarina mytili</name>
    <dbReference type="NCBI Taxonomy" id="874423"/>
    <lineage>
        <taxon>Bacteria</taxon>
        <taxon>Pseudomonadati</taxon>
        <taxon>Bacteroidota</taxon>
        <taxon>Flavobacteriia</taxon>
        <taxon>Flavobacteriales</taxon>
        <taxon>Flavobacteriaceae</taxon>
        <taxon>Aquimarina</taxon>
    </lineage>
</organism>
<evidence type="ECO:0000313" key="2">
    <source>
        <dbReference type="Proteomes" id="UP000651057"/>
    </source>
</evidence>
<sequence>MVNCLHCANEIEGRTDKKFCSPYCRSAFHYQKNKEKEDTLFKTIDKQLKTNRKILKTYNKAGLATVAAQKIIQEGFNPNYFTHYWKNKKGQIYLFCYEYGYLELKDAHKKKYVLVTWQDYMDS</sequence>
<accession>A0A937DBM1</accession>
<evidence type="ECO:0000313" key="1">
    <source>
        <dbReference type="EMBL" id="MBL0685887.1"/>
    </source>
</evidence>
<dbReference type="RefSeq" id="WP_201924343.1">
    <property type="nucleotide sequence ID" value="NZ_BAABAX010000011.1"/>
</dbReference>
<dbReference type="EMBL" id="JAERQJ010000013">
    <property type="protein sequence ID" value="MBL0685887.1"/>
    <property type="molecule type" value="Genomic_DNA"/>
</dbReference>
<keyword evidence="2" id="KW-1185">Reference proteome</keyword>
<reference evidence="1" key="1">
    <citation type="submission" date="2021-01" db="EMBL/GenBank/DDBJ databases">
        <authorList>
            <person name="Zhong Y.L."/>
        </authorList>
    </citation>
    <scope>NUCLEOTIDE SEQUENCE</scope>
    <source>
        <strain evidence="1">KCTC 23302</strain>
    </source>
</reference>
<gene>
    <name evidence="1" type="ORF">JJQ60_20315</name>
</gene>
<dbReference type="AlphaFoldDB" id="A0A937DBM1"/>
<dbReference type="Proteomes" id="UP000651057">
    <property type="component" value="Unassembled WGS sequence"/>
</dbReference>
<protein>
    <recommendedName>
        <fullName evidence="3">DUF2116 family Zn-ribbon domain-containing protein</fullName>
    </recommendedName>
</protein>
<proteinExistence type="predicted"/>
<name>A0A937DBM1_9FLAO</name>